<sequence length="67" mass="7240">MAHVSLTFVALEREETEMPRGDPGGPRAGRAGERPGGESSAEPLCSFKWTGEVFRTLCHEYSGSVSK</sequence>
<proteinExistence type="predicted"/>
<comment type="caution">
    <text evidence="2">The sequence shown here is derived from an EMBL/GenBank/DDBJ whole genome shotgun (WGS) entry which is preliminary data.</text>
</comment>
<dbReference type="EMBL" id="JAINUG010000084">
    <property type="protein sequence ID" value="KAJ8399323.1"/>
    <property type="molecule type" value="Genomic_DNA"/>
</dbReference>
<name>A0AAD7SBL0_9TELE</name>
<evidence type="ECO:0000313" key="2">
    <source>
        <dbReference type="EMBL" id="KAJ8399323.1"/>
    </source>
</evidence>
<accession>A0AAD7SBL0</accession>
<feature type="region of interest" description="Disordered" evidence="1">
    <location>
        <begin position="1"/>
        <end position="43"/>
    </location>
</feature>
<evidence type="ECO:0000256" key="1">
    <source>
        <dbReference type="SAM" id="MobiDB-lite"/>
    </source>
</evidence>
<feature type="compositionally biased region" description="Basic and acidic residues" evidence="1">
    <location>
        <begin position="11"/>
        <end position="20"/>
    </location>
</feature>
<dbReference type="Proteomes" id="UP001221898">
    <property type="component" value="Unassembled WGS sequence"/>
</dbReference>
<organism evidence="2 3">
    <name type="scientific">Aldrovandia affinis</name>
    <dbReference type="NCBI Taxonomy" id="143900"/>
    <lineage>
        <taxon>Eukaryota</taxon>
        <taxon>Metazoa</taxon>
        <taxon>Chordata</taxon>
        <taxon>Craniata</taxon>
        <taxon>Vertebrata</taxon>
        <taxon>Euteleostomi</taxon>
        <taxon>Actinopterygii</taxon>
        <taxon>Neopterygii</taxon>
        <taxon>Teleostei</taxon>
        <taxon>Notacanthiformes</taxon>
        <taxon>Halosauridae</taxon>
        <taxon>Aldrovandia</taxon>
    </lineage>
</organism>
<gene>
    <name evidence="2" type="ORF">AAFF_G00413610</name>
</gene>
<evidence type="ECO:0000313" key="3">
    <source>
        <dbReference type="Proteomes" id="UP001221898"/>
    </source>
</evidence>
<reference evidence="2" key="1">
    <citation type="journal article" date="2023" name="Science">
        <title>Genome structures resolve the early diversification of teleost fishes.</title>
        <authorList>
            <person name="Parey E."/>
            <person name="Louis A."/>
            <person name="Montfort J."/>
            <person name="Bouchez O."/>
            <person name="Roques C."/>
            <person name="Iampietro C."/>
            <person name="Lluch J."/>
            <person name="Castinel A."/>
            <person name="Donnadieu C."/>
            <person name="Desvignes T."/>
            <person name="Floi Bucao C."/>
            <person name="Jouanno E."/>
            <person name="Wen M."/>
            <person name="Mejri S."/>
            <person name="Dirks R."/>
            <person name="Jansen H."/>
            <person name="Henkel C."/>
            <person name="Chen W.J."/>
            <person name="Zahm M."/>
            <person name="Cabau C."/>
            <person name="Klopp C."/>
            <person name="Thompson A.W."/>
            <person name="Robinson-Rechavi M."/>
            <person name="Braasch I."/>
            <person name="Lecointre G."/>
            <person name="Bobe J."/>
            <person name="Postlethwait J.H."/>
            <person name="Berthelot C."/>
            <person name="Roest Crollius H."/>
            <person name="Guiguen Y."/>
        </authorList>
    </citation>
    <scope>NUCLEOTIDE SEQUENCE</scope>
    <source>
        <strain evidence="2">NC1722</strain>
    </source>
</reference>
<dbReference type="AlphaFoldDB" id="A0AAD7SBL0"/>
<protein>
    <submittedName>
        <fullName evidence="2">Uncharacterized protein</fullName>
    </submittedName>
</protein>
<keyword evidence="3" id="KW-1185">Reference proteome</keyword>